<evidence type="ECO:0000313" key="3">
    <source>
        <dbReference type="Proteomes" id="UP000715095"/>
    </source>
</evidence>
<dbReference type="EMBL" id="JACJJC010000009">
    <property type="protein sequence ID" value="MBM6704181.1"/>
    <property type="molecule type" value="Genomic_DNA"/>
</dbReference>
<name>A0ABS2DS50_9BURK</name>
<sequence length="87" mass="9732">MLALLPTVVSIASAAALSDDFEESEFSGRERAGVMSEYITPECETIRDLSFDGYYDSEGESSSENGMEEFISPECEDCEDVREDYYD</sequence>
<dbReference type="Proteomes" id="UP000715095">
    <property type="component" value="Unassembled WGS sequence"/>
</dbReference>
<protein>
    <submittedName>
        <fullName evidence="2">Uncharacterized protein</fullName>
    </submittedName>
</protein>
<gene>
    <name evidence="2" type="ORF">H6A60_06755</name>
</gene>
<comment type="caution">
    <text evidence="2">The sequence shown here is derived from an EMBL/GenBank/DDBJ whole genome shotgun (WGS) entry which is preliminary data.</text>
</comment>
<proteinExistence type="predicted"/>
<evidence type="ECO:0000256" key="1">
    <source>
        <dbReference type="SAM" id="MobiDB-lite"/>
    </source>
</evidence>
<dbReference type="RefSeq" id="WP_205102654.1">
    <property type="nucleotide sequence ID" value="NZ_JACJJC010000009.1"/>
</dbReference>
<keyword evidence="3" id="KW-1185">Reference proteome</keyword>
<organism evidence="2 3">
    <name type="scientific">Sutterella massiliensis</name>
    <dbReference type="NCBI Taxonomy" id="1816689"/>
    <lineage>
        <taxon>Bacteria</taxon>
        <taxon>Pseudomonadati</taxon>
        <taxon>Pseudomonadota</taxon>
        <taxon>Betaproteobacteria</taxon>
        <taxon>Burkholderiales</taxon>
        <taxon>Sutterellaceae</taxon>
        <taxon>Sutterella</taxon>
    </lineage>
</organism>
<feature type="region of interest" description="Disordered" evidence="1">
    <location>
        <begin position="54"/>
        <end position="87"/>
    </location>
</feature>
<reference evidence="2 3" key="1">
    <citation type="journal article" date="2021" name="Sci. Rep.">
        <title>The distribution of antibiotic resistance genes in chicken gut microbiota commensals.</title>
        <authorList>
            <person name="Juricova H."/>
            <person name="Matiasovicova J."/>
            <person name="Kubasova T."/>
            <person name="Cejkova D."/>
            <person name="Rychlik I."/>
        </authorList>
    </citation>
    <scope>NUCLEOTIDE SEQUENCE [LARGE SCALE GENOMIC DNA]</scope>
    <source>
        <strain evidence="2 3">An829</strain>
    </source>
</reference>
<feature type="compositionally biased region" description="Acidic residues" evidence="1">
    <location>
        <begin position="74"/>
        <end position="87"/>
    </location>
</feature>
<accession>A0ABS2DS50</accession>
<evidence type="ECO:0000313" key="2">
    <source>
        <dbReference type="EMBL" id="MBM6704181.1"/>
    </source>
</evidence>